<dbReference type="GO" id="GO:0051604">
    <property type="term" value="P:protein maturation"/>
    <property type="evidence" value="ECO:0007669"/>
    <property type="project" value="TreeGrafter"/>
</dbReference>
<keyword evidence="2" id="KW-0479">Metal-binding</keyword>
<keyword evidence="3" id="KW-0408">Iron</keyword>
<dbReference type="Proteomes" id="UP000494245">
    <property type="component" value="Unassembled WGS sequence"/>
</dbReference>
<dbReference type="Gene3D" id="3.40.50.11750">
    <property type="entry name" value="HypD, alpha/beta domain 1"/>
    <property type="match status" value="2"/>
</dbReference>
<evidence type="ECO:0000256" key="2">
    <source>
        <dbReference type="ARBA" id="ARBA00022723"/>
    </source>
</evidence>
<organism evidence="4 5">
    <name type="scientific">Fundidesulfovibrio magnetotacticus</name>
    <dbReference type="NCBI Taxonomy" id="2730080"/>
    <lineage>
        <taxon>Bacteria</taxon>
        <taxon>Pseudomonadati</taxon>
        <taxon>Thermodesulfobacteriota</taxon>
        <taxon>Desulfovibrionia</taxon>
        <taxon>Desulfovibrionales</taxon>
        <taxon>Desulfovibrionaceae</taxon>
        <taxon>Fundidesulfovibrio</taxon>
    </lineage>
</organism>
<sequence length="365" mass="38751">MSSSDPLRDPALCREVLGRIEEALQGRSLRFMEVCGTHTVALFRSGVHSLLPSQVVHLTGPGCPVCVTHESEVAAYLELAGRDGVVIATFGDLMRVPGPGGASLKQAVAEGARVEVVYSPFDALAVAKANPGDKVVFLGIGFETTAPTVAATLRVAKAEGLSNFLVMPFHKLVPPALDVLLADPEMSVEGFMLPGHVSAIIGTAPYAPLAEKYRIPSVVAGFEPLDLLQAILLMAEMKRQDKPRVVNNYKRVVSDEGNPTARAIVEEVYRPCDALWRGIGSIPGSGLAMADAYKAHDAFEVLGVELRESPPLPGCRCGEVLKGKMPPDKCPLFAKACTPANPVGPCMVSTEGSCAAYFKYQLDLA</sequence>
<dbReference type="GO" id="GO:0051539">
    <property type="term" value="F:4 iron, 4 sulfur cluster binding"/>
    <property type="evidence" value="ECO:0007669"/>
    <property type="project" value="TreeGrafter"/>
</dbReference>
<gene>
    <name evidence="4" type="primary">hypD</name>
    <name evidence="4" type="ORF">NNJEOMEG_03922</name>
</gene>
<comment type="similarity">
    <text evidence="1">Belongs to the HypD family.</text>
</comment>
<accession>A0A6V8M0R6</accession>
<dbReference type="AlphaFoldDB" id="A0A6V8M0R6"/>
<comment type="caution">
    <text evidence="4">The sequence shown here is derived from an EMBL/GenBank/DDBJ whole genome shotgun (WGS) entry which is preliminary data.</text>
</comment>
<protein>
    <submittedName>
        <fullName evidence="4">Hydrogenase expression/formation protein HypD</fullName>
    </submittedName>
</protein>
<dbReference type="RefSeq" id="WP_173087184.1">
    <property type="nucleotide sequence ID" value="NZ_BLTE01000030.1"/>
</dbReference>
<evidence type="ECO:0000313" key="5">
    <source>
        <dbReference type="Proteomes" id="UP000494245"/>
    </source>
</evidence>
<reference evidence="4 5" key="2">
    <citation type="submission" date="2020-05" db="EMBL/GenBank/DDBJ databases">
        <title>Draft genome sequence of Desulfovibrio sp. strainFSS-1.</title>
        <authorList>
            <person name="Shimoshige H."/>
            <person name="Kobayashi H."/>
            <person name="Maekawa T."/>
        </authorList>
    </citation>
    <scope>NUCLEOTIDE SEQUENCE [LARGE SCALE GENOMIC DNA]</scope>
    <source>
        <strain evidence="4 5">SIID29052-01</strain>
    </source>
</reference>
<name>A0A6V8M0R6_9BACT</name>
<dbReference type="NCBIfam" id="TIGR00075">
    <property type="entry name" value="hypD"/>
    <property type="match status" value="1"/>
</dbReference>
<dbReference type="Gene3D" id="6.10.20.100">
    <property type="match status" value="1"/>
</dbReference>
<evidence type="ECO:0000256" key="3">
    <source>
        <dbReference type="ARBA" id="ARBA00023004"/>
    </source>
</evidence>
<dbReference type="PIRSF" id="PIRSF005622">
    <property type="entry name" value="Hydrgn_mat_hypD"/>
    <property type="match status" value="1"/>
</dbReference>
<dbReference type="GO" id="GO:0005506">
    <property type="term" value="F:iron ion binding"/>
    <property type="evidence" value="ECO:0007669"/>
    <property type="project" value="TreeGrafter"/>
</dbReference>
<keyword evidence="5" id="KW-1185">Reference proteome</keyword>
<dbReference type="EMBL" id="BLTE01000030">
    <property type="protein sequence ID" value="GFK96048.1"/>
    <property type="molecule type" value="Genomic_DNA"/>
</dbReference>
<dbReference type="Pfam" id="PF01924">
    <property type="entry name" value="HypD"/>
    <property type="match status" value="1"/>
</dbReference>
<dbReference type="GO" id="GO:0070025">
    <property type="term" value="F:carbon monoxide binding"/>
    <property type="evidence" value="ECO:0007669"/>
    <property type="project" value="TreeGrafter"/>
</dbReference>
<proteinExistence type="inferred from homology"/>
<dbReference type="PANTHER" id="PTHR30149:SF0">
    <property type="entry name" value="HYDROGENASE MATURATION FACTOR HYPD"/>
    <property type="match status" value="1"/>
</dbReference>
<dbReference type="PANTHER" id="PTHR30149">
    <property type="entry name" value="HYDROGENASE PROTEIN ASSEMBLY PROTEIN HYPD"/>
    <property type="match status" value="1"/>
</dbReference>
<dbReference type="InterPro" id="IPR042244">
    <property type="entry name" value="HypD_2_sf"/>
</dbReference>
<evidence type="ECO:0000313" key="4">
    <source>
        <dbReference type="EMBL" id="GFK96048.1"/>
    </source>
</evidence>
<dbReference type="InterPro" id="IPR002780">
    <property type="entry name" value="Hyd_form_HypD"/>
</dbReference>
<reference evidence="4 5" key="1">
    <citation type="submission" date="2020-04" db="EMBL/GenBank/DDBJ databases">
        <authorList>
            <consortium name="Desulfovibrio sp. FSS-1 genome sequencing consortium"/>
            <person name="Shimoshige H."/>
            <person name="Kobayashi H."/>
            <person name="Maekawa T."/>
        </authorList>
    </citation>
    <scope>NUCLEOTIDE SEQUENCE [LARGE SCALE GENOMIC DNA]</scope>
    <source>
        <strain evidence="4 5">SIID29052-01</strain>
    </source>
</reference>
<dbReference type="InterPro" id="IPR042243">
    <property type="entry name" value="HypD_1"/>
</dbReference>
<evidence type="ECO:0000256" key="1">
    <source>
        <dbReference type="ARBA" id="ARBA00007888"/>
    </source>
</evidence>